<accession>A0ABR0MFE5</accession>
<sequence length="55" mass="6350">MANSLICHDKNHIFVDQLQMVEDRILQSNICNLSAPPSPLIEPYLGELVFRRWPS</sequence>
<keyword evidence="2" id="KW-1185">Reference proteome</keyword>
<dbReference type="Proteomes" id="UP001358586">
    <property type="component" value="Chromosome 13"/>
</dbReference>
<reference evidence="1 2" key="1">
    <citation type="submission" date="2023-03" db="EMBL/GenBank/DDBJ databases">
        <title>WGS of Gossypium arboreum.</title>
        <authorList>
            <person name="Yu D."/>
        </authorList>
    </citation>
    <scope>NUCLEOTIDE SEQUENCE [LARGE SCALE GENOMIC DNA]</scope>
    <source>
        <tissue evidence="1">Leaf</tissue>
    </source>
</reference>
<name>A0ABR0MFE5_GOSAR</name>
<proteinExistence type="predicted"/>
<comment type="caution">
    <text evidence="1">The sequence shown here is derived from an EMBL/GenBank/DDBJ whole genome shotgun (WGS) entry which is preliminary data.</text>
</comment>
<protein>
    <submittedName>
        <fullName evidence="1">Uncharacterized protein</fullName>
    </submittedName>
</protein>
<evidence type="ECO:0000313" key="1">
    <source>
        <dbReference type="EMBL" id="KAK5771317.1"/>
    </source>
</evidence>
<gene>
    <name evidence="1" type="ORF">PVK06_047514</name>
</gene>
<organism evidence="1 2">
    <name type="scientific">Gossypium arboreum</name>
    <name type="common">Tree cotton</name>
    <name type="synonym">Gossypium nanking</name>
    <dbReference type="NCBI Taxonomy" id="29729"/>
    <lineage>
        <taxon>Eukaryota</taxon>
        <taxon>Viridiplantae</taxon>
        <taxon>Streptophyta</taxon>
        <taxon>Embryophyta</taxon>
        <taxon>Tracheophyta</taxon>
        <taxon>Spermatophyta</taxon>
        <taxon>Magnoliopsida</taxon>
        <taxon>eudicotyledons</taxon>
        <taxon>Gunneridae</taxon>
        <taxon>Pentapetalae</taxon>
        <taxon>rosids</taxon>
        <taxon>malvids</taxon>
        <taxon>Malvales</taxon>
        <taxon>Malvaceae</taxon>
        <taxon>Malvoideae</taxon>
        <taxon>Gossypium</taxon>
    </lineage>
</organism>
<evidence type="ECO:0000313" key="2">
    <source>
        <dbReference type="Proteomes" id="UP001358586"/>
    </source>
</evidence>
<dbReference type="EMBL" id="JARKNE010000013">
    <property type="protein sequence ID" value="KAK5771317.1"/>
    <property type="molecule type" value="Genomic_DNA"/>
</dbReference>